<sequence length="58" mass="6549">MFNWLNLNGKFRRRVALRHFAGEAYCLCLRALPCVVRAAPSAMAGARQADEVDSRIVR</sequence>
<proteinExistence type="predicted"/>
<evidence type="ECO:0000313" key="1">
    <source>
        <dbReference type="EMBL" id="CUX11374.1"/>
    </source>
</evidence>
<gene>
    <name evidence="1" type="ORF">AGR7C_Cc10143</name>
</gene>
<dbReference type="AlphaFoldDB" id="A0A1S7NTA8"/>
<accession>A0A1S7NTA8</accession>
<dbReference type="EMBL" id="FBWG01000001">
    <property type="protein sequence ID" value="CUX11374.1"/>
    <property type="molecule type" value="Genomic_DNA"/>
</dbReference>
<name>A0A1S7NTA8_9HYPH</name>
<reference evidence="1 2" key="1">
    <citation type="submission" date="2016-01" db="EMBL/GenBank/DDBJ databases">
        <authorList>
            <person name="Oliw E.H."/>
        </authorList>
    </citation>
    <scope>NUCLEOTIDE SEQUENCE [LARGE SCALE GENOMIC DNA]</scope>
    <source>
        <strain evidence="1 2">Zutra 3-1</strain>
    </source>
</reference>
<protein>
    <submittedName>
        <fullName evidence="1">Uncharacterized protein</fullName>
    </submittedName>
</protein>
<organism evidence="1 2">
    <name type="scientific">Agrobacterium deltaense Zutra 3/1</name>
    <dbReference type="NCBI Taxonomy" id="1183427"/>
    <lineage>
        <taxon>Bacteria</taxon>
        <taxon>Pseudomonadati</taxon>
        <taxon>Pseudomonadota</taxon>
        <taxon>Alphaproteobacteria</taxon>
        <taxon>Hyphomicrobiales</taxon>
        <taxon>Rhizobiaceae</taxon>
        <taxon>Rhizobium/Agrobacterium group</taxon>
        <taxon>Agrobacterium</taxon>
    </lineage>
</organism>
<dbReference type="Proteomes" id="UP000191987">
    <property type="component" value="Unassembled WGS sequence"/>
</dbReference>
<evidence type="ECO:0000313" key="2">
    <source>
        <dbReference type="Proteomes" id="UP000191987"/>
    </source>
</evidence>